<dbReference type="CDD" id="cd04301">
    <property type="entry name" value="NAT_SF"/>
    <property type="match status" value="1"/>
</dbReference>
<feature type="domain" description="N-acetyltransferase" evidence="3">
    <location>
        <begin position="2"/>
        <end position="167"/>
    </location>
</feature>
<dbReference type="InterPro" id="IPR050832">
    <property type="entry name" value="Bact_Acetyltransf"/>
</dbReference>
<reference evidence="4 5" key="1">
    <citation type="submission" date="2018-06" db="EMBL/GenBank/DDBJ databases">
        <title>Genomic Encyclopedia of Type Strains, Phase III (KMG-III): the genomes of soil and plant-associated and newly described type strains.</title>
        <authorList>
            <person name="Whitman W."/>
        </authorList>
    </citation>
    <scope>NUCLEOTIDE SEQUENCE [LARGE SCALE GENOMIC DNA]</scope>
    <source>
        <strain evidence="4 5">CGMCC 4.7090</strain>
    </source>
</reference>
<name>A0A327ZI38_9ACTN</name>
<keyword evidence="2" id="KW-0012">Acyltransferase</keyword>
<dbReference type="Pfam" id="PF00583">
    <property type="entry name" value="Acetyltransf_1"/>
    <property type="match status" value="1"/>
</dbReference>
<organism evidence="4 5">
    <name type="scientific">Actinoplanes lutulentus</name>
    <dbReference type="NCBI Taxonomy" id="1287878"/>
    <lineage>
        <taxon>Bacteria</taxon>
        <taxon>Bacillati</taxon>
        <taxon>Actinomycetota</taxon>
        <taxon>Actinomycetes</taxon>
        <taxon>Micromonosporales</taxon>
        <taxon>Micromonosporaceae</taxon>
        <taxon>Actinoplanes</taxon>
    </lineage>
</organism>
<keyword evidence="5" id="KW-1185">Reference proteome</keyword>
<accession>A0A327ZI38</accession>
<keyword evidence="1" id="KW-0808">Transferase</keyword>
<dbReference type="InterPro" id="IPR000182">
    <property type="entry name" value="GNAT_dom"/>
</dbReference>
<evidence type="ECO:0000313" key="4">
    <source>
        <dbReference type="EMBL" id="RAK40099.1"/>
    </source>
</evidence>
<dbReference type="GO" id="GO:0005840">
    <property type="term" value="C:ribosome"/>
    <property type="evidence" value="ECO:0007669"/>
    <property type="project" value="UniProtKB-KW"/>
</dbReference>
<gene>
    <name evidence="4" type="ORF">B0I29_103125</name>
</gene>
<evidence type="ECO:0000256" key="1">
    <source>
        <dbReference type="ARBA" id="ARBA00022679"/>
    </source>
</evidence>
<dbReference type="AlphaFoldDB" id="A0A327ZI38"/>
<dbReference type="PROSITE" id="PS51186">
    <property type="entry name" value="GNAT"/>
    <property type="match status" value="1"/>
</dbReference>
<proteinExistence type="predicted"/>
<dbReference type="RefSeq" id="WP_111648168.1">
    <property type="nucleotide sequence ID" value="NZ_JACHWI010000009.1"/>
</dbReference>
<dbReference type="InterPro" id="IPR016181">
    <property type="entry name" value="Acyl_CoA_acyltransferase"/>
</dbReference>
<dbReference type="GO" id="GO:0016747">
    <property type="term" value="F:acyltransferase activity, transferring groups other than amino-acyl groups"/>
    <property type="evidence" value="ECO:0007669"/>
    <property type="project" value="InterPro"/>
</dbReference>
<protein>
    <submittedName>
        <fullName evidence="4">Ribosomal protein S18 acetylase RimI-like enzyme</fullName>
    </submittedName>
</protein>
<dbReference type="OrthoDB" id="69535at2"/>
<dbReference type="Proteomes" id="UP000249341">
    <property type="component" value="Unassembled WGS sequence"/>
</dbReference>
<comment type="caution">
    <text evidence="4">The sequence shown here is derived from an EMBL/GenBank/DDBJ whole genome shotgun (WGS) entry which is preliminary data.</text>
</comment>
<dbReference type="PANTHER" id="PTHR43877">
    <property type="entry name" value="AMINOALKYLPHOSPHONATE N-ACETYLTRANSFERASE-RELATED-RELATED"/>
    <property type="match status" value="1"/>
</dbReference>
<dbReference type="Gene3D" id="3.40.630.30">
    <property type="match status" value="1"/>
</dbReference>
<sequence length="168" mass="18336">MPKVRAAREADVTSIAGICSRAYAATYQGILPAGYLDRMLAEFYVPERITKDLAPAPPSWLGYQVVEEDGRVLGTAAGSLTAPGVGELAMIYLEPGERGRGLGSLLLDRITEQVRELGATEMWVAAVVGNELALPFYEARGFTIQGKRRAYGSTDDEDAWSLRLRREI</sequence>
<evidence type="ECO:0000256" key="2">
    <source>
        <dbReference type="ARBA" id="ARBA00023315"/>
    </source>
</evidence>
<evidence type="ECO:0000259" key="3">
    <source>
        <dbReference type="PROSITE" id="PS51186"/>
    </source>
</evidence>
<keyword evidence="4" id="KW-0689">Ribosomal protein</keyword>
<dbReference type="SUPFAM" id="SSF55729">
    <property type="entry name" value="Acyl-CoA N-acyltransferases (Nat)"/>
    <property type="match status" value="1"/>
</dbReference>
<keyword evidence="4" id="KW-0687">Ribonucleoprotein</keyword>
<dbReference type="EMBL" id="QLMJ01000003">
    <property type="protein sequence ID" value="RAK40099.1"/>
    <property type="molecule type" value="Genomic_DNA"/>
</dbReference>
<evidence type="ECO:0000313" key="5">
    <source>
        <dbReference type="Proteomes" id="UP000249341"/>
    </source>
</evidence>